<protein>
    <submittedName>
        <fullName evidence="10">ATPase coupling factor 6</fullName>
    </submittedName>
</protein>
<evidence type="ECO:0000256" key="9">
    <source>
        <dbReference type="ARBA" id="ARBA00023136"/>
    </source>
</evidence>
<keyword evidence="8" id="KW-0496">Mitochondrion</keyword>
<dbReference type="EMBL" id="EU247152">
    <property type="protein sequence ID" value="ABX75451.1"/>
    <property type="molecule type" value="mRNA"/>
</dbReference>
<comment type="subcellular location">
    <subcellularLocation>
        <location evidence="1">Mitochondrion inner membrane</location>
    </subcellularLocation>
</comment>
<dbReference type="GO" id="GO:0015986">
    <property type="term" value="P:proton motive force-driven ATP synthesis"/>
    <property type="evidence" value="ECO:0007669"/>
    <property type="project" value="InterPro"/>
</dbReference>
<name>A9QQ66_LYCSI</name>
<dbReference type="FunFam" id="1.10.246.110:FF:000001">
    <property type="entry name" value="ATP synthase-coupling factor 6, mitochondrial"/>
    <property type="match status" value="1"/>
</dbReference>
<dbReference type="InterPro" id="IPR036204">
    <property type="entry name" value="ATP_synth_f6_sf_mt"/>
</dbReference>
<dbReference type="Gene3D" id="1.10.246.110">
    <property type="entry name" value="Mitochondrial ATP synthase-coupling factor 6"/>
    <property type="match status" value="1"/>
</dbReference>
<dbReference type="GO" id="GO:0005743">
    <property type="term" value="C:mitochondrial inner membrane"/>
    <property type="evidence" value="ECO:0007669"/>
    <property type="project" value="UniProtKB-SubCell"/>
</dbReference>
<feature type="non-terminal residue" evidence="10">
    <location>
        <position position="1"/>
    </location>
</feature>
<evidence type="ECO:0000256" key="7">
    <source>
        <dbReference type="ARBA" id="ARBA00023065"/>
    </source>
</evidence>
<comment type="similarity">
    <text evidence="2">Belongs to the eukaryotic ATPase subunit F6 family.</text>
</comment>
<evidence type="ECO:0000256" key="1">
    <source>
        <dbReference type="ARBA" id="ARBA00004273"/>
    </source>
</evidence>
<dbReference type="Pfam" id="PF05511">
    <property type="entry name" value="ATP-synt_F6"/>
    <property type="match status" value="1"/>
</dbReference>
<dbReference type="PANTHER" id="PTHR12441">
    <property type="entry name" value="ATP SYNTHASE COUPLING FACTOR 6, MITOCHONDRIAL"/>
    <property type="match status" value="1"/>
</dbReference>
<evidence type="ECO:0000256" key="2">
    <source>
        <dbReference type="ARBA" id="ARBA00007346"/>
    </source>
</evidence>
<accession>A9QQ66</accession>
<evidence type="ECO:0000256" key="6">
    <source>
        <dbReference type="ARBA" id="ARBA00022792"/>
    </source>
</evidence>
<dbReference type="GO" id="GO:0015078">
    <property type="term" value="F:proton transmembrane transporter activity"/>
    <property type="evidence" value="ECO:0007669"/>
    <property type="project" value="InterPro"/>
</dbReference>
<dbReference type="SUPFAM" id="SSF111357">
    <property type="entry name" value="Mitochondrial ATP synthase coupling factor 6"/>
    <property type="match status" value="1"/>
</dbReference>
<dbReference type="InterPro" id="IPR008387">
    <property type="entry name" value="ATP_synth_f6_mt"/>
</dbReference>
<evidence type="ECO:0000256" key="3">
    <source>
        <dbReference type="ARBA" id="ARBA00022448"/>
    </source>
</evidence>
<evidence type="ECO:0000256" key="8">
    <source>
        <dbReference type="ARBA" id="ARBA00023128"/>
    </source>
</evidence>
<evidence type="ECO:0000256" key="4">
    <source>
        <dbReference type="ARBA" id="ARBA00022547"/>
    </source>
</evidence>
<keyword evidence="4" id="KW-0138">CF(0)</keyword>
<evidence type="ECO:0000256" key="5">
    <source>
        <dbReference type="ARBA" id="ARBA00022781"/>
    </source>
</evidence>
<reference evidence="10" key="1">
    <citation type="submission" date="2007-10" db="EMBL/GenBank/DDBJ databases">
        <title>Transcriptome analysis of the venom gland of the Chinese wolf spider Lycosa Singoriensis.</title>
        <authorList>
            <person name="Zhang Y."/>
            <person name="Liang S."/>
        </authorList>
    </citation>
    <scope>NUCLEOTIDE SEQUENCE</scope>
    <source>
        <tissue evidence="10">Venom gland</tissue>
    </source>
</reference>
<sequence length="133" mass="15025">VCSSVNSRDSENWYFSSTSIIKMRSILVKGVKSLQLVSSLHRNFGVCSVLMVNKAATDPIQKLFLDKLKEYNKLSSSQGGKLVDITPEKQKEYDETFNNLKKSYGADKGDFSQFPTFTFQEPKLDPINMKDNA</sequence>
<evidence type="ECO:0000313" key="10">
    <source>
        <dbReference type="EMBL" id="ABX75451.1"/>
    </source>
</evidence>
<keyword evidence="5" id="KW-0375">Hydrogen ion transport</keyword>
<keyword evidence="6" id="KW-0999">Mitochondrion inner membrane</keyword>
<keyword evidence="9" id="KW-0472">Membrane</keyword>
<keyword evidence="7" id="KW-0406">Ion transport</keyword>
<dbReference type="GO" id="GO:0045259">
    <property type="term" value="C:proton-transporting ATP synthase complex"/>
    <property type="evidence" value="ECO:0007669"/>
    <property type="project" value="UniProtKB-KW"/>
</dbReference>
<keyword evidence="3" id="KW-0813">Transport</keyword>
<dbReference type="AlphaFoldDB" id="A9QQ66"/>
<organism evidence="10">
    <name type="scientific">Lycosa singoriensis</name>
    <name type="common">Wolf spider</name>
    <name type="synonym">Aranea singoriensis</name>
    <dbReference type="NCBI Taxonomy" id="434756"/>
    <lineage>
        <taxon>Eukaryota</taxon>
        <taxon>Metazoa</taxon>
        <taxon>Ecdysozoa</taxon>
        <taxon>Arthropoda</taxon>
        <taxon>Chelicerata</taxon>
        <taxon>Arachnida</taxon>
        <taxon>Araneae</taxon>
        <taxon>Araneomorphae</taxon>
        <taxon>Entelegynae</taxon>
        <taxon>Lycosoidea</taxon>
        <taxon>Lycosidae</taxon>
        <taxon>Lycosa</taxon>
    </lineage>
</organism>
<dbReference type="PANTHER" id="PTHR12441:SF10">
    <property type="entry name" value="ATP SYNTHASE-COUPLING FACTOR 6, MITOCHONDRIAL"/>
    <property type="match status" value="1"/>
</dbReference>
<proteinExistence type="evidence at transcript level"/>